<dbReference type="Pfam" id="PF04042">
    <property type="entry name" value="DNA_pol_E_B"/>
    <property type="match status" value="1"/>
</dbReference>
<dbReference type="Pfam" id="PF22062">
    <property type="entry name" value="OB_DPOA2"/>
    <property type="match status" value="1"/>
</dbReference>
<dbReference type="InterPro" id="IPR007185">
    <property type="entry name" value="DNA_pol_a/d/e_bsu"/>
</dbReference>
<dbReference type="GO" id="GO:0003677">
    <property type="term" value="F:DNA binding"/>
    <property type="evidence" value="ECO:0007669"/>
    <property type="project" value="InterPro"/>
</dbReference>
<keyword evidence="5 6" id="KW-0539">Nucleus</keyword>
<evidence type="ECO:0000259" key="8">
    <source>
        <dbReference type="Pfam" id="PF04042"/>
    </source>
</evidence>
<dbReference type="InterPro" id="IPR054300">
    <property type="entry name" value="OB_DPOA2"/>
</dbReference>
<evidence type="ECO:0000256" key="2">
    <source>
        <dbReference type="ARBA" id="ARBA00007299"/>
    </source>
</evidence>
<dbReference type="PANTHER" id="PTHR23061:SF12">
    <property type="entry name" value="DNA POLYMERASE ALPHA SUBUNIT B"/>
    <property type="match status" value="1"/>
</dbReference>
<feature type="compositionally biased region" description="Polar residues" evidence="7">
    <location>
        <begin position="147"/>
        <end position="157"/>
    </location>
</feature>
<evidence type="ECO:0000259" key="9">
    <source>
        <dbReference type="Pfam" id="PF22062"/>
    </source>
</evidence>
<reference evidence="11" key="1">
    <citation type="journal article" date="2013" name="Genome Announc.">
        <title>Genome sequence of the food spoilage yeast Zygosaccharomyces bailii CLIB 213(T).</title>
        <authorList>
            <person name="Galeote V."/>
            <person name="Bigey F."/>
            <person name="Devillers H."/>
            <person name="Neuveglise C."/>
            <person name="Dequin S."/>
        </authorList>
    </citation>
    <scope>NUCLEOTIDE SEQUENCE [LARGE SCALE GENOMIC DNA]</scope>
    <source>
        <strain evidence="11">CLIB 213 / ATCC 58445 / CBS 680 / CCRC 21525 / NBRC 1098 / NCYC 1416 / NRRL Y-2227</strain>
    </source>
</reference>
<evidence type="ECO:0000313" key="10">
    <source>
        <dbReference type="EMBL" id="CDF91556.1"/>
    </source>
</evidence>
<evidence type="ECO:0000256" key="6">
    <source>
        <dbReference type="PIRNR" id="PIRNR018300"/>
    </source>
</evidence>
<evidence type="ECO:0000313" key="11">
    <source>
        <dbReference type="Proteomes" id="UP000019375"/>
    </source>
</evidence>
<name>A0A8J2T9M6_ZYGB2</name>
<feature type="region of interest" description="Disordered" evidence="7">
    <location>
        <begin position="131"/>
        <end position="170"/>
    </location>
</feature>
<dbReference type="EMBL" id="HG316465">
    <property type="protein sequence ID" value="CDF91556.1"/>
    <property type="molecule type" value="Genomic_DNA"/>
</dbReference>
<evidence type="ECO:0000256" key="4">
    <source>
        <dbReference type="ARBA" id="ARBA00022705"/>
    </source>
</evidence>
<keyword evidence="4 6" id="KW-0235">DNA replication</keyword>
<accession>A0A8J2T9M6</accession>
<gene>
    <name evidence="10" type="ORF">BN860_01618g</name>
</gene>
<organism evidence="10 11">
    <name type="scientific">Zygosaccharomyces bailii (strain CLIB 213 / ATCC 58445 / CBS 680 / BCRC 21525 / NBRC 1098 / NCYC 1416 / NRRL Y-2227)</name>
    <dbReference type="NCBI Taxonomy" id="1333698"/>
    <lineage>
        <taxon>Eukaryota</taxon>
        <taxon>Fungi</taxon>
        <taxon>Dikarya</taxon>
        <taxon>Ascomycota</taxon>
        <taxon>Saccharomycotina</taxon>
        <taxon>Saccharomycetes</taxon>
        <taxon>Saccharomycetales</taxon>
        <taxon>Saccharomycetaceae</taxon>
        <taxon>Zygosaccharomyces</taxon>
    </lineage>
</organism>
<dbReference type="Gene3D" id="3.60.21.60">
    <property type="match status" value="2"/>
</dbReference>
<dbReference type="InterPro" id="IPR016722">
    <property type="entry name" value="DNA_pol_alpha_bsu"/>
</dbReference>
<dbReference type="PANTHER" id="PTHR23061">
    <property type="entry name" value="DNA POLYMERASE 2 ALPHA 70 KDA SUBUNIT"/>
    <property type="match status" value="1"/>
</dbReference>
<feature type="domain" description="DNA polymerase alpha/delta/epsilon subunit B" evidence="8">
    <location>
        <begin position="359"/>
        <end position="592"/>
    </location>
</feature>
<sequence length="656" mass="73090">MSTKSEIVVHFGPEADEPEIVSELEKLTKLHALSIEDLYIRWEQFSYQKHDINTDLSAGNLDKFKQFLQHQMEKKAAKISTASTFSSASKRPKVIRGLNSSPSLFGFSLSKTANLKKRKINEGLTSDDKGDALPLNFSTNSEKDTGLGSSPNTTASELVTAPASPLKDEKESGEILDSLNLENVEIAQGLVTDVDNKLKIAPFYDPEKYHFRTMRQNLLDVADVLDEQIEMFKTIVQDHYGLSASDFGDPTIQSQSEVHSVGRIVPELSASDEFLNIESLALETSRMGGVGRRIRLDLTNINEVSFFCGQIVALKGKNANSEYFTVSEVLPLPYPDSPVSTSEELHETNILMNGAPSKIIITSGPYIADDCFSLSHLENFVERMNGEVKPHVLIMFGPFIDISHPMIANGTIPDFPNLKVQPKTLDEVFIKVIAPVLKKIESQIQVILIPSTRDALSKHAAYPQDSLNRKELHLPKNFKCFTNPATFQLNEVFFGCSNVDIFKDLKEITKGGSISMRNRFDRISEHLLRQRRFYPVFPGGTKKKLLSEIQGEKVYEQASGADLEVSYLGLTEFVGNFAPDVIVIPSELQRFARVVQNVVMINPGRFIKPTGAKGTYAQISIKCPNLEDNTLTKVEGESTVFLHNVWKRARVDLATV</sequence>
<evidence type="ECO:0000256" key="1">
    <source>
        <dbReference type="ARBA" id="ARBA00004123"/>
    </source>
</evidence>
<evidence type="ECO:0000256" key="3">
    <source>
        <dbReference type="ARBA" id="ARBA00018596"/>
    </source>
</evidence>
<comment type="similarity">
    <text evidence="2 6">Belongs to the DNA polymerase alpha subunit B family.</text>
</comment>
<dbReference type="GO" id="GO:0006270">
    <property type="term" value="P:DNA replication initiation"/>
    <property type="evidence" value="ECO:0007669"/>
    <property type="project" value="TreeGrafter"/>
</dbReference>
<dbReference type="GO" id="GO:0005658">
    <property type="term" value="C:alpha DNA polymerase:primase complex"/>
    <property type="evidence" value="ECO:0007669"/>
    <property type="project" value="TreeGrafter"/>
</dbReference>
<dbReference type="AlphaFoldDB" id="A0A8J2T9M6"/>
<protein>
    <recommendedName>
        <fullName evidence="3 6">DNA polymerase alpha subunit B</fullName>
    </recommendedName>
</protein>
<evidence type="ECO:0000256" key="5">
    <source>
        <dbReference type="ARBA" id="ARBA00023242"/>
    </source>
</evidence>
<comment type="function">
    <text evidence="6">Accessory subunit of the DNA polymerase alpha complex (also known as the alpha DNA polymerase-primase complex) which plays an essential role in the initiation of DNA synthesis.</text>
</comment>
<evidence type="ECO:0000256" key="7">
    <source>
        <dbReference type="SAM" id="MobiDB-lite"/>
    </source>
</evidence>
<dbReference type="OrthoDB" id="336885at2759"/>
<dbReference type="Proteomes" id="UP000019375">
    <property type="component" value="Unassembled WGS sequence"/>
</dbReference>
<feature type="domain" description="DNA polymerase alpha subunit B OB" evidence="9">
    <location>
        <begin position="223"/>
        <end position="332"/>
    </location>
</feature>
<comment type="subcellular location">
    <subcellularLocation>
        <location evidence="1 6">Nucleus</location>
    </subcellularLocation>
</comment>
<dbReference type="PIRSF" id="PIRSF018300">
    <property type="entry name" value="DNA_pol_alph_2"/>
    <property type="match status" value="1"/>
</dbReference>
<keyword evidence="11" id="KW-1185">Reference proteome</keyword>
<proteinExistence type="inferred from homology"/>